<dbReference type="PANTHER" id="PTHR35867">
    <property type="entry name" value="PROTEIN RSEC"/>
    <property type="match status" value="1"/>
</dbReference>
<accession>A0A1W1E192</accession>
<dbReference type="PANTHER" id="PTHR35867:SF1">
    <property type="entry name" value="PROTEIN RSEC"/>
    <property type="match status" value="1"/>
</dbReference>
<gene>
    <name evidence="2" type="ORF">MNB_SUP05-SYMBIONT-5-50</name>
</gene>
<keyword evidence="1" id="KW-0812">Transmembrane</keyword>
<keyword evidence="1" id="KW-1133">Transmembrane helix</keyword>
<dbReference type="PIRSF" id="PIRSF004923">
    <property type="entry name" value="RseC"/>
    <property type="match status" value="1"/>
</dbReference>
<protein>
    <submittedName>
        <fullName evidence="2">Sigma factor RpoE regulatory protein RseC</fullName>
    </submittedName>
</protein>
<sequence length="125" mass="13816">MKEQLEVIEIQNQTMKLKVNRASGCHSCSASSGCGTGILAKHFVHYSVFTQPRQTGVVVGDLVSLEISSKTLFYRAFQLYMLPLLALFAGGILADNLYPEQETVQIAFALSGFFTSLLLTKYFVK</sequence>
<dbReference type="AlphaFoldDB" id="A0A1W1E192"/>
<evidence type="ECO:0000256" key="1">
    <source>
        <dbReference type="SAM" id="Phobius"/>
    </source>
</evidence>
<organism evidence="2">
    <name type="scientific">hydrothermal vent metagenome</name>
    <dbReference type="NCBI Taxonomy" id="652676"/>
    <lineage>
        <taxon>unclassified sequences</taxon>
        <taxon>metagenomes</taxon>
        <taxon>ecological metagenomes</taxon>
    </lineage>
</organism>
<feature type="transmembrane region" description="Helical" evidence="1">
    <location>
        <begin position="72"/>
        <end position="94"/>
    </location>
</feature>
<dbReference type="Pfam" id="PF04246">
    <property type="entry name" value="RseC_MucC"/>
    <property type="match status" value="1"/>
</dbReference>
<name>A0A1W1E192_9ZZZZ</name>
<keyword evidence="1" id="KW-0472">Membrane</keyword>
<dbReference type="InterPro" id="IPR007359">
    <property type="entry name" value="SigmaE_reg_RseC_MucC"/>
</dbReference>
<dbReference type="EMBL" id="FPHZ01000074">
    <property type="protein sequence ID" value="SFV87742.1"/>
    <property type="molecule type" value="Genomic_DNA"/>
</dbReference>
<proteinExistence type="predicted"/>
<feature type="transmembrane region" description="Helical" evidence="1">
    <location>
        <begin position="106"/>
        <end position="124"/>
    </location>
</feature>
<dbReference type="PROSITE" id="PS51257">
    <property type="entry name" value="PROKAR_LIPOPROTEIN"/>
    <property type="match status" value="1"/>
</dbReference>
<evidence type="ECO:0000313" key="2">
    <source>
        <dbReference type="EMBL" id="SFV87742.1"/>
    </source>
</evidence>
<dbReference type="InterPro" id="IPR026268">
    <property type="entry name" value="RseC"/>
</dbReference>
<reference evidence="2" key="1">
    <citation type="submission" date="2016-10" db="EMBL/GenBank/DDBJ databases">
        <authorList>
            <person name="de Groot N.N."/>
        </authorList>
    </citation>
    <scope>NUCLEOTIDE SEQUENCE</scope>
</reference>